<dbReference type="SUPFAM" id="SSF63829">
    <property type="entry name" value="Calcium-dependent phosphotriesterase"/>
    <property type="match status" value="1"/>
</dbReference>
<feature type="binding site" evidence="4">
    <location>
        <position position="209"/>
    </location>
    <ligand>
        <name>a divalent metal cation</name>
        <dbReference type="ChEBI" id="CHEBI:60240"/>
    </ligand>
</feature>
<keyword evidence="4" id="KW-0862">Zinc</keyword>
<evidence type="ECO:0000313" key="7">
    <source>
        <dbReference type="Proteomes" id="UP000679749"/>
    </source>
</evidence>
<feature type="domain" description="SMP-30/Gluconolactonase/LRE-like region" evidence="5">
    <location>
        <begin position="13"/>
        <end position="266"/>
    </location>
</feature>
<dbReference type="PANTHER" id="PTHR47572:SF4">
    <property type="entry name" value="LACTONASE DRP35"/>
    <property type="match status" value="1"/>
</dbReference>
<feature type="binding site" evidence="4">
    <location>
        <position position="162"/>
    </location>
    <ligand>
        <name>a divalent metal cation</name>
        <dbReference type="ChEBI" id="CHEBI:60240"/>
    </ligand>
</feature>
<dbReference type="RefSeq" id="WP_213119645.1">
    <property type="nucleotide sequence ID" value="NZ_JAGYPF010000004.1"/>
</dbReference>
<dbReference type="InterPro" id="IPR005511">
    <property type="entry name" value="SMP-30"/>
</dbReference>
<dbReference type="InterPro" id="IPR013658">
    <property type="entry name" value="SGL"/>
</dbReference>
<keyword evidence="4" id="KW-0479">Metal-binding</keyword>
<comment type="cofactor">
    <cofactor evidence="4">
        <name>Zn(2+)</name>
        <dbReference type="ChEBI" id="CHEBI:29105"/>
    </cofactor>
    <text evidence="4">Binds 1 divalent metal cation per subunit.</text>
</comment>
<dbReference type="InterPro" id="IPR011042">
    <property type="entry name" value="6-blade_b-propeller_TolB-like"/>
</dbReference>
<dbReference type="PANTHER" id="PTHR47572">
    <property type="entry name" value="LIPOPROTEIN-RELATED"/>
    <property type="match status" value="1"/>
</dbReference>
<comment type="caution">
    <text evidence="6">The sequence shown here is derived from an EMBL/GenBank/DDBJ whole genome shotgun (WGS) entry which is preliminary data.</text>
</comment>
<organism evidence="6 7">
    <name type="scientific">Neobacillus rhizophilus</name>
    <dbReference type="NCBI Taxonomy" id="2833579"/>
    <lineage>
        <taxon>Bacteria</taxon>
        <taxon>Bacillati</taxon>
        <taxon>Bacillota</taxon>
        <taxon>Bacilli</taxon>
        <taxon>Bacillales</taxon>
        <taxon>Bacillaceae</taxon>
        <taxon>Neobacillus</taxon>
    </lineage>
</organism>
<sequence length="292" mass="31090">MKKTTVLLENIYFGEGPRWKDGQLWLSDIFDNSVLKVDVSSGSTNKICEVDGEPSGLGWLADGRLLVVSMKNKKVMRLEDDGSLVEHADLSGIADHDTNDMVVDKTGRAYVGNFGFNLQAFIKEHGREAALAPNASLPTAKLACISPDGNVSVAADDLVFPNGCVLTDEGSTLVVAETFGRRLTAFDVASDGRLSGKRIWADLGDVTPDGICLDAAGAIWVADSGSNRAVRVAEGGEVLARVETSQRCFAVALGGRDGRTLYCCTAPSSVASDLLHARQGKIEQIQVEVPAY</sequence>
<feature type="binding site" evidence="4">
    <location>
        <position position="99"/>
    </location>
    <ligand>
        <name>substrate</name>
    </ligand>
</feature>
<dbReference type="InterPro" id="IPR051262">
    <property type="entry name" value="SMP-30/CGR1_Lactonase"/>
</dbReference>
<evidence type="ECO:0000256" key="3">
    <source>
        <dbReference type="PIRSR" id="PIRSR605511-1"/>
    </source>
</evidence>
<evidence type="ECO:0000313" key="6">
    <source>
        <dbReference type="EMBL" id="MBS4215164.1"/>
    </source>
</evidence>
<dbReference type="Pfam" id="PF08450">
    <property type="entry name" value="SGL"/>
    <property type="match status" value="1"/>
</dbReference>
<keyword evidence="7" id="KW-1185">Reference proteome</keyword>
<evidence type="ECO:0000256" key="1">
    <source>
        <dbReference type="ARBA" id="ARBA00008853"/>
    </source>
</evidence>
<reference evidence="6" key="1">
    <citation type="submission" date="2021-05" db="EMBL/GenBank/DDBJ databases">
        <title>Novel Bacillus species.</title>
        <authorList>
            <person name="Liu G."/>
        </authorList>
    </citation>
    <scope>NUCLEOTIDE SEQUENCE</scope>
    <source>
        <strain evidence="6">FJAT-49825</strain>
    </source>
</reference>
<dbReference type="Gene3D" id="2.120.10.30">
    <property type="entry name" value="TolB, C-terminal domain"/>
    <property type="match status" value="1"/>
</dbReference>
<dbReference type="EMBL" id="JAGYPF010000004">
    <property type="protein sequence ID" value="MBS4215164.1"/>
    <property type="molecule type" value="Genomic_DNA"/>
</dbReference>
<feature type="binding site" evidence="4">
    <location>
        <position position="15"/>
    </location>
    <ligand>
        <name>a divalent metal cation</name>
        <dbReference type="ChEBI" id="CHEBI:60240"/>
    </ligand>
</feature>
<keyword evidence="2" id="KW-0378">Hydrolase</keyword>
<dbReference type="GO" id="GO:0046872">
    <property type="term" value="F:metal ion binding"/>
    <property type="evidence" value="ECO:0007669"/>
    <property type="project" value="UniProtKB-KW"/>
</dbReference>
<gene>
    <name evidence="6" type="ORF">KHA99_22230</name>
</gene>
<feature type="active site" description="Proton donor/acceptor" evidence="3">
    <location>
        <position position="209"/>
    </location>
</feature>
<dbReference type="PRINTS" id="PR01790">
    <property type="entry name" value="SMP30FAMILY"/>
</dbReference>
<dbReference type="AlphaFoldDB" id="A0A942UBK2"/>
<proteinExistence type="inferred from homology"/>
<evidence type="ECO:0000259" key="5">
    <source>
        <dbReference type="Pfam" id="PF08450"/>
    </source>
</evidence>
<evidence type="ECO:0000256" key="4">
    <source>
        <dbReference type="PIRSR" id="PIRSR605511-2"/>
    </source>
</evidence>
<protein>
    <submittedName>
        <fullName evidence="6">SMP-30/gluconolactonase/LRE family protein</fullName>
    </submittedName>
</protein>
<accession>A0A942UBK2</accession>
<evidence type="ECO:0000256" key="2">
    <source>
        <dbReference type="ARBA" id="ARBA00022801"/>
    </source>
</evidence>
<dbReference type="GO" id="GO:0016787">
    <property type="term" value="F:hydrolase activity"/>
    <property type="evidence" value="ECO:0007669"/>
    <property type="project" value="UniProtKB-KW"/>
</dbReference>
<comment type="similarity">
    <text evidence="1">Belongs to the SMP-30/CGR1 family.</text>
</comment>
<name>A0A942UBK2_9BACI</name>
<dbReference type="Proteomes" id="UP000679749">
    <property type="component" value="Unassembled WGS sequence"/>
</dbReference>